<dbReference type="Gene3D" id="2.40.10.350">
    <property type="entry name" value="Rod shape-determining protein MreC, domain 2"/>
    <property type="match status" value="1"/>
</dbReference>
<feature type="transmembrane region" description="Helical" evidence="5">
    <location>
        <begin position="6"/>
        <end position="27"/>
    </location>
</feature>
<dbReference type="GO" id="GO:0008360">
    <property type="term" value="P:regulation of cell shape"/>
    <property type="evidence" value="ECO:0007669"/>
    <property type="project" value="UniProtKB-KW"/>
</dbReference>
<reference evidence="7 8" key="1">
    <citation type="journal article" date="2016" name="Nat. Commun.">
        <title>Thousands of microbial genomes shed light on interconnected biogeochemical processes in an aquifer system.</title>
        <authorList>
            <person name="Anantharaman K."/>
            <person name="Brown C.T."/>
            <person name="Hug L.A."/>
            <person name="Sharon I."/>
            <person name="Castelle C.J."/>
            <person name="Probst A.J."/>
            <person name="Thomas B.C."/>
            <person name="Singh A."/>
            <person name="Wilkins M.J."/>
            <person name="Karaoz U."/>
            <person name="Brodie E.L."/>
            <person name="Williams K.H."/>
            <person name="Hubbard S.S."/>
            <person name="Banfield J.F."/>
        </authorList>
    </citation>
    <scope>NUCLEOTIDE SEQUENCE [LARGE SCALE GENOMIC DNA]</scope>
</reference>
<dbReference type="Pfam" id="PF04085">
    <property type="entry name" value="MreC"/>
    <property type="match status" value="1"/>
</dbReference>
<dbReference type="EMBL" id="MHLA01000015">
    <property type="protein sequence ID" value="OGY99467.1"/>
    <property type="molecule type" value="Genomic_DNA"/>
</dbReference>
<feature type="domain" description="Rod shape-determining protein MreC beta-barrel core" evidence="6">
    <location>
        <begin position="77"/>
        <end position="218"/>
    </location>
</feature>
<evidence type="ECO:0000256" key="1">
    <source>
        <dbReference type="ARBA" id="ARBA00009369"/>
    </source>
</evidence>
<protein>
    <recommendedName>
        <fullName evidence="2">Cell shape-determining protein MreC</fullName>
    </recommendedName>
    <alternativeName>
        <fullName evidence="4">Cell shape protein MreC</fullName>
    </alternativeName>
</protein>
<dbReference type="InterPro" id="IPR055342">
    <property type="entry name" value="MreC_beta-barrel_core"/>
</dbReference>
<sequence>MAKTYAIPLVLAIMLGLFIIFAPQFAWQMRTRFMPPLADTGENLLLENQNLKAELAKFKNIQAAFPDGTRGSIPAVVYSRYPFNFKHEFLISAGRVQGVAPNAAVTFSGVLIGKAAKVFDDTTLVRTVFDSGFQAPVRIGNAGIEALFKGGNLPKITLIPEKSEVRKGDVIYSSSPDFPYGIPVGEINKITASADQLFQEATVTFAYDVGAIQAVMVTKQ</sequence>
<name>A0A1G2CGC7_9BACT</name>
<dbReference type="Proteomes" id="UP000178880">
    <property type="component" value="Unassembled WGS sequence"/>
</dbReference>
<dbReference type="PANTHER" id="PTHR34138:SF1">
    <property type="entry name" value="CELL SHAPE-DETERMINING PROTEIN MREC"/>
    <property type="match status" value="1"/>
</dbReference>
<evidence type="ECO:0000256" key="3">
    <source>
        <dbReference type="ARBA" id="ARBA00022960"/>
    </source>
</evidence>
<evidence type="ECO:0000256" key="5">
    <source>
        <dbReference type="SAM" id="Phobius"/>
    </source>
</evidence>
<evidence type="ECO:0000259" key="6">
    <source>
        <dbReference type="Pfam" id="PF04085"/>
    </source>
</evidence>
<keyword evidence="5" id="KW-0812">Transmembrane</keyword>
<proteinExistence type="inferred from homology"/>
<comment type="caution">
    <text evidence="7">The sequence shown here is derived from an EMBL/GenBank/DDBJ whole genome shotgun (WGS) entry which is preliminary data.</text>
</comment>
<evidence type="ECO:0000313" key="8">
    <source>
        <dbReference type="Proteomes" id="UP000178880"/>
    </source>
</evidence>
<gene>
    <name evidence="7" type="ORF">A2945_01255</name>
</gene>
<dbReference type="Gene3D" id="2.40.10.340">
    <property type="entry name" value="Rod shape-determining protein MreC, domain 1"/>
    <property type="match status" value="1"/>
</dbReference>
<dbReference type="InterPro" id="IPR042175">
    <property type="entry name" value="Cell/Rod_MreC_2"/>
</dbReference>
<evidence type="ECO:0000256" key="2">
    <source>
        <dbReference type="ARBA" id="ARBA00013855"/>
    </source>
</evidence>
<organism evidence="7 8">
    <name type="scientific">Candidatus Liptonbacteria bacterium RIFCSPLOWO2_01_FULL_52_25</name>
    <dbReference type="NCBI Taxonomy" id="1798650"/>
    <lineage>
        <taxon>Bacteria</taxon>
        <taxon>Candidatus Liptoniibacteriota</taxon>
    </lineage>
</organism>
<keyword evidence="5" id="KW-0472">Membrane</keyword>
<dbReference type="AlphaFoldDB" id="A0A1G2CGC7"/>
<dbReference type="GO" id="GO:0005886">
    <property type="term" value="C:plasma membrane"/>
    <property type="evidence" value="ECO:0007669"/>
    <property type="project" value="TreeGrafter"/>
</dbReference>
<evidence type="ECO:0000313" key="7">
    <source>
        <dbReference type="EMBL" id="OGY99467.1"/>
    </source>
</evidence>
<keyword evidence="3" id="KW-0133">Cell shape</keyword>
<evidence type="ECO:0000256" key="4">
    <source>
        <dbReference type="ARBA" id="ARBA00032089"/>
    </source>
</evidence>
<dbReference type="InterPro" id="IPR007221">
    <property type="entry name" value="MreC"/>
</dbReference>
<accession>A0A1G2CGC7</accession>
<comment type="similarity">
    <text evidence="1">Belongs to the MreC family.</text>
</comment>
<dbReference type="PANTHER" id="PTHR34138">
    <property type="entry name" value="CELL SHAPE-DETERMINING PROTEIN MREC"/>
    <property type="match status" value="1"/>
</dbReference>
<dbReference type="STRING" id="1798650.A2945_01255"/>
<keyword evidence="5" id="KW-1133">Transmembrane helix</keyword>
<dbReference type="InterPro" id="IPR042177">
    <property type="entry name" value="Cell/Rod_1"/>
</dbReference>